<accession>A0A7U9THC7</accession>
<proteinExistence type="predicted"/>
<keyword evidence="2" id="KW-1185">Reference proteome</keyword>
<dbReference type="RefSeq" id="WP_176238930.1">
    <property type="nucleotide sequence ID" value="NZ_AP024412.1"/>
</dbReference>
<evidence type="ECO:0000313" key="1">
    <source>
        <dbReference type="EMBL" id="BCR36248.1"/>
    </source>
</evidence>
<dbReference type="EMBL" id="AP024412">
    <property type="protein sequence ID" value="BCR36248.1"/>
    <property type="molecule type" value="Genomic_DNA"/>
</dbReference>
<dbReference type="KEGG" id="manr:MPAN_011410"/>
<name>A0A7U9THC7_9MOLU</name>
<protein>
    <submittedName>
        <fullName evidence="1">Uncharacterized protein</fullName>
    </submittedName>
</protein>
<reference evidence="1" key="1">
    <citation type="submission" date="2021-01" db="EMBL/GenBank/DDBJ databases">
        <title>Draft genome sequence of Acholeplasmataceae bacterium strain Mahy22.</title>
        <authorList>
            <person name="Watanabe M."/>
            <person name="Kojima H."/>
            <person name="Fukui M."/>
        </authorList>
    </citation>
    <scope>NUCLEOTIDE SEQUENCE</scope>
    <source>
        <strain evidence="1">Mahy22</strain>
    </source>
</reference>
<evidence type="ECO:0000313" key="2">
    <source>
        <dbReference type="Proteomes" id="UP000620133"/>
    </source>
</evidence>
<sequence length="1473" mass="166373">MSYDLFISAISYKQENTNYYDQHNIDNESIEINEINGSMNMMLNDGDIQISGNFDGNIKASGIIMFNYGLLTNAINLGNISIFNDVQTLNDQIEAAGIAYAMVGAYASIKDAANNGDVVVVSNTSLGFAHASGIVLRNDRLESGADINQEGTHQFAKIMFSANYGDVYAYNNNDESSYSIVDETKSKASGILAIGLLSSVNNVNFGNIYSNHLASAMIGFIYLNKFGTIGYDEVYIANSMNYGYVREILAYDAYNTSFTIDMTQAPSTSNNKAFAAIVGKIHTNTSTWAFAGDVMYPIDRIYFGYLLNFDAKIDMFSSAPALSSSWQDVFDGDATVANLAILEMQKYMATTNPDDDSAAPFSVFYAGGFIGQNLGKQISYYDLTEDDTGIFYEDFAFRSIRPAYKGTDQYILDYISYIPRDKISTEMLDRLEANITTSYPGFYALSSSKGIGNGIFIPDNFETENLNEFSADFPDGDSSFLGDPDTTETISNQLYVEMRQIKMDLATTIYDLEISQTDINGNEIVDGLTLKDPIIDEQRNLITYYLPSNASILQDQSSTLINVDSFVEVSAGIPNARKVLDLLVGSQATYTWVGTHKKSGDQMIEIGPYHSTGIYDLTSTFVNYDSTSRNNPVYTYSAAPYDTLGAIDSIFTHNPNIEMFFLIWSIGWRASGYQVTPSAALAPGYASYETFSLPNYPTLYRYAGPSQENVTYVESDNINGVSVFDDAGVYFKASLDETTYQISEQASLTYLGQEQTSLISIPRSYGIYDLMSYQGTYIDSVEDHYGSVRVFSSAYNQSDPSTYKDYEIRIIRTADESITDILNLTVNDIDALDTVYNVEQIIANLDLDGTSQNIIEVTYETLNSSDLYYMLKHIDVYNFDTLTKVTSSYYRLDYGYVSTDNTFNNLDGTWGTGSFDMLFEPLENFESGHYILRTTLLSGQTYDIEFIKDESSLNVVNSITYNNQTTIPETNMVISYIDYGLYYDVEKEETFSVDFSNLDSITNVYYNDIESNLPAYLDDLEISYFSTILDIDLQISRLTDLRYQYDIIYTIEAEDLSTYTFTHRLIEKEVSLTPVKVYKNGGELEDITSVDIKYSEAPTVRVAFDLSNIYITSSDLFSFSSSFTPLYVGDEAIRSIDYFIEYKDEIGYEIAFNENIAKGEYTFDMHYTQEVSLWGQVLSWDTTFDQISIEKLRNDQSKIEDILFVSDTIFSGFNTIMDIQNITPLAYETYMMDPSQRIINVLPTTGINYHIYDSEDAYYIIGQVQKTNLSLYEPIFYISDYAQIKRVVDENNMDPSYQSDDLADDFSPSADTFNFIHYRVYAEDYIDNPLNYTDFYVAVQDVTNNIRFDLTIDNQSSIDIDNIYVGIDICSSEEACDDATLLYKMGVFSVYDELTDTYMQTQFQTTSHGTYQITVDLGKGFSYQIILQETQIDGSSFYLEDSILPRRYYITIVISDEIEENQWGYSDFLDQNE</sequence>
<organism evidence="1 2">
    <name type="scientific">Mariniplasma anaerobium</name>
    <dbReference type="NCBI Taxonomy" id="2735436"/>
    <lineage>
        <taxon>Bacteria</taxon>
        <taxon>Bacillati</taxon>
        <taxon>Mycoplasmatota</taxon>
        <taxon>Mollicutes</taxon>
        <taxon>Acholeplasmatales</taxon>
        <taxon>Acholeplasmataceae</taxon>
        <taxon>Mariniplasma</taxon>
    </lineage>
</organism>
<dbReference type="Proteomes" id="UP000620133">
    <property type="component" value="Chromosome"/>
</dbReference>
<gene>
    <name evidence="1" type="ORF">MPAN_011410</name>
</gene>